<reference evidence="1" key="1">
    <citation type="submission" date="2021-09" db="EMBL/GenBank/DDBJ databases">
        <title>The genome of Mauremys mutica provides insights into the evolution of semi-aquatic lifestyle.</title>
        <authorList>
            <person name="Gong S."/>
            <person name="Gao Y."/>
        </authorList>
    </citation>
    <scope>NUCLEOTIDE SEQUENCE</scope>
    <source>
        <strain evidence="1">MM-2020</strain>
        <tissue evidence="1">Muscle</tissue>
    </source>
</reference>
<gene>
    <name evidence="1" type="ORF">KIL84_008978</name>
</gene>
<dbReference type="EMBL" id="JAHDVG010000470">
    <property type="protein sequence ID" value="KAH1180142.1"/>
    <property type="molecule type" value="Genomic_DNA"/>
</dbReference>
<comment type="caution">
    <text evidence="1">The sequence shown here is derived from an EMBL/GenBank/DDBJ whole genome shotgun (WGS) entry which is preliminary data.</text>
</comment>
<accession>A0A9D3XHP4</accession>
<evidence type="ECO:0000313" key="2">
    <source>
        <dbReference type="Proteomes" id="UP000827986"/>
    </source>
</evidence>
<protein>
    <submittedName>
        <fullName evidence="1">Uncharacterized protein</fullName>
    </submittedName>
</protein>
<dbReference type="AlphaFoldDB" id="A0A9D3XHP4"/>
<proteinExistence type="predicted"/>
<dbReference type="Proteomes" id="UP000827986">
    <property type="component" value="Unassembled WGS sequence"/>
</dbReference>
<organism evidence="1 2">
    <name type="scientific">Mauremys mutica</name>
    <name type="common">yellowpond turtle</name>
    <dbReference type="NCBI Taxonomy" id="74926"/>
    <lineage>
        <taxon>Eukaryota</taxon>
        <taxon>Metazoa</taxon>
        <taxon>Chordata</taxon>
        <taxon>Craniata</taxon>
        <taxon>Vertebrata</taxon>
        <taxon>Euteleostomi</taxon>
        <taxon>Archelosauria</taxon>
        <taxon>Testudinata</taxon>
        <taxon>Testudines</taxon>
        <taxon>Cryptodira</taxon>
        <taxon>Durocryptodira</taxon>
        <taxon>Testudinoidea</taxon>
        <taxon>Geoemydidae</taxon>
        <taxon>Geoemydinae</taxon>
        <taxon>Mauremys</taxon>
    </lineage>
</organism>
<evidence type="ECO:0000313" key="1">
    <source>
        <dbReference type="EMBL" id="KAH1180142.1"/>
    </source>
</evidence>
<name>A0A9D3XHP4_9SAUR</name>
<keyword evidence="2" id="KW-1185">Reference proteome</keyword>
<sequence>MSTLCLNLALVKSSKTEIEAVMPPPPTKAEDFKQFQDLTKRVVDSLQISLEKVKKSQHKLLDILHTSSSARIALFLINEALLRPIQNHLANTCHDTTHM</sequence>